<dbReference type="Pfam" id="PF05069">
    <property type="entry name" value="Phage_tail_S"/>
    <property type="match status" value="1"/>
</dbReference>
<dbReference type="RefSeq" id="WP_055732900.1">
    <property type="nucleotide sequence ID" value="NZ_BMDY01000003.1"/>
</dbReference>
<keyword evidence="3" id="KW-1185">Reference proteome</keyword>
<name>A0ABQ1HXY3_9ALTE</name>
<dbReference type="EMBL" id="BMDY01000003">
    <property type="protein sequence ID" value="GGA95821.1"/>
    <property type="molecule type" value="Genomic_DNA"/>
</dbReference>
<comment type="caution">
    <text evidence="2">The sequence shown here is derived from an EMBL/GenBank/DDBJ whole genome shotgun (WGS) entry which is preliminary data.</text>
</comment>
<proteinExistence type="predicted"/>
<dbReference type="NCBIfam" id="TIGR01635">
    <property type="entry name" value="tail_comp_S"/>
    <property type="match status" value="1"/>
</dbReference>
<organism evidence="2 3">
    <name type="scientific">Agarivorans gilvus</name>
    <dbReference type="NCBI Taxonomy" id="680279"/>
    <lineage>
        <taxon>Bacteria</taxon>
        <taxon>Pseudomonadati</taxon>
        <taxon>Pseudomonadota</taxon>
        <taxon>Gammaproteobacteria</taxon>
        <taxon>Alteromonadales</taxon>
        <taxon>Alteromonadaceae</taxon>
        <taxon>Agarivorans</taxon>
    </lineage>
</organism>
<feature type="region of interest" description="Disordered" evidence="1">
    <location>
        <begin position="49"/>
        <end position="69"/>
    </location>
</feature>
<dbReference type="InterPro" id="IPR006522">
    <property type="entry name" value="Phage_virion_morphogenesis"/>
</dbReference>
<dbReference type="Proteomes" id="UP000651977">
    <property type="component" value="Unassembled WGS sequence"/>
</dbReference>
<evidence type="ECO:0000256" key="1">
    <source>
        <dbReference type="SAM" id="MobiDB-lite"/>
    </source>
</evidence>
<gene>
    <name evidence="2" type="ORF">GCM10007414_05820</name>
</gene>
<evidence type="ECO:0000313" key="2">
    <source>
        <dbReference type="EMBL" id="GGA95821.1"/>
    </source>
</evidence>
<accession>A0ABQ1HXY3</accession>
<evidence type="ECO:0000313" key="3">
    <source>
        <dbReference type="Proteomes" id="UP000651977"/>
    </source>
</evidence>
<protein>
    <submittedName>
        <fullName evidence="2">Virion morphogenesis protein</fullName>
    </submittedName>
</protein>
<sequence length="156" mass="17287">MAGIHIELDGQSAISHALNQLMAQINDLEPAFADIGEYLLLSHRQRFDEQQSPDGEPWEPLSATSQALKPKNKQQILRLNDILRDHFSYQATNKELLFGSNQVYAAIHQFGGTTSPNSMIPNKTIPARPFLGLSNDDEIEVLAILSEHLQNALSGV</sequence>
<reference evidence="3" key="1">
    <citation type="journal article" date="2019" name="Int. J. Syst. Evol. Microbiol.">
        <title>The Global Catalogue of Microorganisms (GCM) 10K type strain sequencing project: providing services to taxonomists for standard genome sequencing and annotation.</title>
        <authorList>
            <consortium name="The Broad Institute Genomics Platform"/>
            <consortium name="The Broad Institute Genome Sequencing Center for Infectious Disease"/>
            <person name="Wu L."/>
            <person name="Ma J."/>
        </authorList>
    </citation>
    <scope>NUCLEOTIDE SEQUENCE [LARGE SCALE GENOMIC DNA]</scope>
    <source>
        <strain evidence="3">CGMCC 1.10131</strain>
    </source>
</reference>